<organism evidence="2">
    <name type="scientific">Rhizophora mucronata</name>
    <name type="common">Asiatic mangrove</name>
    <dbReference type="NCBI Taxonomy" id="61149"/>
    <lineage>
        <taxon>Eukaryota</taxon>
        <taxon>Viridiplantae</taxon>
        <taxon>Streptophyta</taxon>
        <taxon>Embryophyta</taxon>
        <taxon>Tracheophyta</taxon>
        <taxon>Spermatophyta</taxon>
        <taxon>Magnoliopsida</taxon>
        <taxon>eudicotyledons</taxon>
        <taxon>Gunneridae</taxon>
        <taxon>Pentapetalae</taxon>
        <taxon>rosids</taxon>
        <taxon>fabids</taxon>
        <taxon>Malpighiales</taxon>
        <taxon>Rhizophoraceae</taxon>
        <taxon>Rhizophora</taxon>
    </lineage>
</organism>
<dbReference type="EMBL" id="GGEC01058720">
    <property type="protein sequence ID" value="MBX39204.1"/>
    <property type="molecule type" value="Transcribed_RNA"/>
</dbReference>
<name>A0A2P2N9Q8_RHIMU</name>
<evidence type="ECO:0000313" key="2">
    <source>
        <dbReference type="EMBL" id="MBX39204.1"/>
    </source>
</evidence>
<reference evidence="2" key="1">
    <citation type="submission" date="2018-02" db="EMBL/GenBank/DDBJ databases">
        <title>Rhizophora mucronata_Transcriptome.</title>
        <authorList>
            <person name="Meera S.P."/>
            <person name="Sreeshan A."/>
            <person name="Augustine A."/>
        </authorList>
    </citation>
    <scope>NUCLEOTIDE SEQUENCE</scope>
    <source>
        <tissue evidence="2">Leaf</tissue>
    </source>
</reference>
<proteinExistence type="predicted"/>
<protein>
    <submittedName>
        <fullName evidence="2">Uncharacterized protein</fullName>
    </submittedName>
</protein>
<evidence type="ECO:0000256" key="1">
    <source>
        <dbReference type="SAM" id="MobiDB-lite"/>
    </source>
</evidence>
<dbReference type="AlphaFoldDB" id="A0A2P2N9Q8"/>
<feature type="region of interest" description="Disordered" evidence="1">
    <location>
        <begin position="1"/>
        <end position="37"/>
    </location>
</feature>
<accession>A0A2P2N9Q8</accession>
<feature type="compositionally biased region" description="Polar residues" evidence="1">
    <location>
        <begin position="8"/>
        <end position="21"/>
    </location>
</feature>
<sequence length="50" mass="5428">MGDDVLSNMCSPSSQASNCSQKSRKVAKSDPTNQNSNLTLQYVTENYALT</sequence>